<name>A0A174XP56_9FIRM</name>
<evidence type="ECO:0000313" key="1">
    <source>
        <dbReference type="EMBL" id="CUQ84013.1"/>
    </source>
</evidence>
<proteinExistence type="predicted"/>
<dbReference type="EMBL" id="CZBX01000003">
    <property type="protein sequence ID" value="CUQ84013.1"/>
    <property type="molecule type" value="Genomic_DNA"/>
</dbReference>
<protein>
    <submittedName>
        <fullName evidence="1">Uncharacterized protein</fullName>
    </submittedName>
</protein>
<dbReference type="Proteomes" id="UP000078383">
    <property type="component" value="Unassembled WGS sequence"/>
</dbReference>
<reference evidence="1 2" key="1">
    <citation type="submission" date="2015-09" db="EMBL/GenBank/DDBJ databases">
        <authorList>
            <consortium name="Pathogen Informatics"/>
        </authorList>
    </citation>
    <scope>NUCLEOTIDE SEQUENCE [LARGE SCALE GENOMIC DNA]</scope>
    <source>
        <strain evidence="1 2">2789STDY5834889</strain>
    </source>
</reference>
<evidence type="ECO:0000313" key="2">
    <source>
        <dbReference type="Proteomes" id="UP000078383"/>
    </source>
</evidence>
<dbReference type="AlphaFoldDB" id="A0A174XP56"/>
<dbReference type="RefSeq" id="WP_020436024.1">
    <property type="nucleotide sequence ID" value="NZ_CAXTQR010000003.1"/>
</dbReference>
<dbReference type="GeneID" id="303257176"/>
<sequence length="261" mass="28904">MKISYNDMFTNISDVAYEILEENDMFNDETDDMFSSDRTCKDVTDMIHDQKIVRKRHFAIKSVLLVAALAAMSSILAIAHNYGAALIDDSNRHLVGKGLHGEGQIIGADEEIEVPDEPSDGIWETTARIKSYKNVSISPNSITEFAVSGDAGQYITPEIIFGNNDLVIFEQEDGSGWELNEGETLMIQATEYEAETNGGNGQGIMYFYICDGEILDGKSEPRKELNQTFELTAEKSGEYYICLLGVSSDPISLKEGKIVIK</sequence>
<dbReference type="OrthoDB" id="1918222at2"/>
<accession>A0A174XP56</accession>
<organism evidence="1 2">
    <name type="scientific">[Ruminococcus] torques</name>
    <dbReference type="NCBI Taxonomy" id="33039"/>
    <lineage>
        <taxon>Bacteria</taxon>
        <taxon>Bacillati</taxon>
        <taxon>Bacillota</taxon>
        <taxon>Clostridia</taxon>
        <taxon>Lachnospirales</taxon>
        <taxon>Lachnospiraceae</taxon>
        <taxon>Mediterraneibacter</taxon>
    </lineage>
</organism>
<gene>
    <name evidence="1" type="ORF">ERS852502_00823</name>
</gene>